<dbReference type="Gene3D" id="2.40.50.140">
    <property type="entry name" value="Nucleic acid-binding proteins"/>
    <property type="match status" value="1"/>
</dbReference>
<proteinExistence type="predicted"/>
<evidence type="ECO:0000313" key="2">
    <source>
        <dbReference type="RefSeq" id="XP_034103253.1"/>
    </source>
</evidence>
<gene>
    <name evidence="2" type="primary">LOC117567403</name>
</gene>
<evidence type="ECO:0000313" key="1">
    <source>
        <dbReference type="Proteomes" id="UP000515160"/>
    </source>
</evidence>
<name>A0A6P8WV04_DROAB</name>
<accession>A0A6P8WV04</accession>
<keyword evidence="1" id="KW-1185">Reference proteome</keyword>
<dbReference type="InterPro" id="IPR012340">
    <property type="entry name" value="NA-bd_OB-fold"/>
</dbReference>
<dbReference type="GeneID" id="117567403"/>
<sequence length="216" mass="24163">MSSQSNVDLEEQLDNFIIRKTKDARKPFETAPLIAQNGQKIYNEIPLLVGDILNSSLVPNDAGVFTAHNLGTLSYRTCLVYGFVAGRGVHNKSFHKYIIDDGSETMEISIPLRPKERKLITTLHNEASVMSTTVGCENIALILQRLLSKAMAYIDGSTILPGSNILLLGRPKLFRGQISLDVISFLIDNERSRKLELAYNDCLIEFYQSQNNSEKK</sequence>
<dbReference type="Proteomes" id="UP000515160">
    <property type="component" value="Chromosome 3"/>
</dbReference>
<dbReference type="AlphaFoldDB" id="A0A6P8WV04"/>
<dbReference type="OrthoDB" id="7915056at2759"/>
<protein>
    <submittedName>
        <fullName evidence="2">Uncharacterized protein LOC117567403</fullName>
    </submittedName>
</protein>
<organism evidence="1 2">
    <name type="scientific">Drosophila albomicans</name>
    <name type="common">Fruit fly</name>
    <dbReference type="NCBI Taxonomy" id="7291"/>
    <lineage>
        <taxon>Eukaryota</taxon>
        <taxon>Metazoa</taxon>
        <taxon>Ecdysozoa</taxon>
        <taxon>Arthropoda</taxon>
        <taxon>Hexapoda</taxon>
        <taxon>Insecta</taxon>
        <taxon>Pterygota</taxon>
        <taxon>Neoptera</taxon>
        <taxon>Endopterygota</taxon>
        <taxon>Diptera</taxon>
        <taxon>Brachycera</taxon>
        <taxon>Muscomorpha</taxon>
        <taxon>Ephydroidea</taxon>
        <taxon>Drosophilidae</taxon>
        <taxon>Drosophila</taxon>
    </lineage>
</organism>
<dbReference type="RefSeq" id="XP_034103253.1">
    <property type="nucleotide sequence ID" value="XM_034247362.2"/>
</dbReference>
<reference evidence="2" key="1">
    <citation type="submission" date="2025-08" db="UniProtKB">
        <authorList>
            <consortium name="RefSeq"/>
        </authorList>
    </citation>
    <scope>IDENTIFICATION</scope>
    <source>
        <strain evidence="2">15112-1751.03</strain>
        <tissue evidence="2">Whole Adult</tissue>
    </source>
</reference>